<keyword evidence="7" id="KW-0472">Membrane</keyword>
<evidence type="ECO:0000313" key="8">
    <source>
        <dbReference type="EMBL" id="KNC85751.1"/>
    </source>
</evidence>
<evidence type="ECO:0000256" key="2">
    <source>
        <dbReference type="ARBA" id="ARBA00008370"/>
    </source>
</evidence>
<evidence type="ECO:0000256" key="6">
    <source>
        <dbReference type="ARBA" id="ARBA00023128"/>
    </source>
</evidence>
<dbReference type="RefSeq" id="XP_014159653.1">
    <property type="nucleotide sequence ID" value="XM_014304178.1"/>
</dbReference>
<reference evidence="8 9" key="1">
    <citation type="submission" date="2011-02" db="EMBL/GenBank/DDBJ databases">
        <title>The Genome Sequence of Sphaeroforma arctica JP610.</title>
        <authorList>
            <consortium name="The Broad Institute Genome Sequencing Platform"/>
            <person name="Russ C."/>
            <person name="Cuomo C."/>
            <person name="Young S.K."/>
            <person name="Zeng Q."/>
            <person name="Gargeya S."/>
            <person name="Alvarado L."/>
            <person name="Berlin A."/>
            <person name="Chapman S.B."/>
            <person name="Chen Z."/>
            <person name="Freedman E."/>
            <person name="Gellesch M."/>
            <person name="Goldberg J."/>
            <person name="Griggs A."/>
            <person name="Gujja S."/>
            <person name="Heilman E."/>
            <person name="Heiman D."/>
            <person name="Howarth C."/>
            <person name="Mehta T."/>
            <person name="Neiman D."/>
            <person name="Pearson M."/>
            <person name="Roberts A."/>
            <person name="Saif S."/>
            <person name="Shea T."/>
            <person name="Shenoy N."/>
            <person name="Sisk P."/>
            <person name="Stolte C."/>
            <person name="Sykes S."/>
            <person name="White J."/>
            <person name="Yandava C."/>
            <person name="Burger G."/>
            <person name="Gray M.W."/>
            <person name="Holland P.W.H."/>
            <person name="King N."/>
            <person name="Lang F.B.F."/>
            <person name="Roger A.J."/>
            <person name="Ruiz-Trillo I."/>
            <person name="Haas B."/>
            <person name="Nusbaum C."/>
            <person name="Birren B."/>
        </authorList>
    </citation>
    <scope>NUCLEOTIDE SEQUENCE [LARGE SCALE GENOMIC DNA]</scope>
    <source>
        <strain evidence="8 9">JP610</strain>
    </source>
</reference>
<dbReference type="Pfam" id="PF14138">
    <property type="entry name" value="COX16"/>
    <property type="match status" value="1"/>
</dbReference>
<comment type="subcellular location">
    <subcellularLocation>
        <location evidence="1">Mitochondrion inner membrane</location>
        <topology evidence="1">Single-pass membrane protein</topology>
    </subcellularLocation>
</comment>
<gene>
    <name evidence="8" type="ORF">SARC_02090</name>
</gene>
<evidence type="ECO:0000256" key="3">
    <source>
        <dbReference type="ARBA" id="ARBA00022692"/>
    </source>
</evidence>
<dbReference type="GeneID" id="25902594"/>
<dbReference type="PANTHER" id="PTHR17130:SF14">
    <property type="entry name" value="CYTOCHROME C OXIDASE ASSEMBLY PROTEIN COX16 HOMOLOG, MITOCHONDRIAL"/>
    <property type="match status" value="1"/>
</dbReference>
<evidence type="ECO:0000256" key="1">
    <source>
        <dbReference type="ARBA" id="ARBA00004434"/>
    </source>
</evidence>
<dbReference type="EMBL" id="KQ241686">
    <property type="protein sequence ID" value="KNC85751.1"/>
    <property type="molecule type" value="Genomic_DNA"/>
</dbReference>
<dbReference type="STRING" id="667725.A0A0L0GA45"/>
<protein>
    <recommendedName>
        <fullName evidence="10">Cytochrome c oxidase assembly protein COX16 homolog, mitochondrial</fullName>
    </recommendedName>
</protein>
<dbReference type="Proteomes" id="UP000054560">
    <property type="component" value="Unassembled WGS sequence"/>
</dbReference>
<evidence type="ECO:0000256" key="5">
    <source>
        <dbReference type="ARBA" id="ARBA00022989"/>
    </source>
</evidence>
<keyword evidence="5" id="KW-1133">Transmembrane helix</keyword>
<sequence length="102" mass="12014">MYKNCALIEGRKKTQYQFTYLAQVGGAYGLAEFTSTRYEKHEIDVSKFTKEQLAHLEKNKRKFDMQAEYERLSDMDLENWENVRVARPDGLEESLQNNTTKP</sequence>
<keyword evidence="9" id="KW-1185">Reference proteome</keyword>
<dbReference type="OrthoDB" id="20273at2759"/>
<evidence type="ECO:0000256" key="4">
    <source>
        <dbReference type="ARBA" id="ARBA00022792"/>
    </source>
</evidence>
<name>A0A0L0GA45_9EUKA</name>
<dbReference type="GO" id="GO:0005743">
    <property type="term" value="C:mitochondrial inner membrane"/>
    <property type="evidence" value="ECO:0007669"/>
    <property type="project" value="UniProtKB-SubCell"/>
</dbReference>
<dbReference type="InterPro" id="IPR020164">
    <property type="entry name" value="Cyt_c_Oxase_assmbl_COX16"/>
</dbReference>
<proteinExistence type="inferred from homology"/>
<evidence type="ECO:0008006" key="10">
    <source>
        <dbReference type="Google" id="ProtNLM"/>
    </source>
</evidence>
<accession>A0A0L0GA45</accession>
<evidence type="ECO:0000313" key="9">
    <source>
        <dbReference type="Proteomes" id="UP000054560"/>
    </source>
</evidence>
<dbReference type="GO" id="GO:0033617">
    <property type="term" value="P:mitochondrial respiratory chain complex IV assembly"/>
    <property type="evidence" value="ECO:0007669"/>
    <property type="project" value="TreeGrafter"/>
</dbReference>
<organism evidence="8 9">
    <name type="scientific">Sphaeroforma arctica JP610</name>
    <dbReference type="NCBI Taxonomy" id="667725"/>
    <lineage>
        <taxon>Eukaryota</taxon>
        <taxon>Ichthyosporea</taxon>
        <taxon>Ichthyophonida</taxon>
        <taxon>Sphaeroforma</taxon>
    </lineage>
</organism>
<dbReference type="AlphaFoldDB" id="A0A0L0GA45"/>
<keyword evidence="6" id="KW-0496">Mitochondrion</keyword>
<comment type="similarity">
    <text evidence="2">Belongs to the COX16 family.</text>
</comment>
<evidence type="ECO:0000256" key="7">
    <source>
        <dbReference type="ARBA" id="ARBA00023136"/>
    </source>
</evidence>
<keyword evidence="3" id="KW-0812">Transmembrane</keyword>
<dbReference type="PANTHER" id="PTHR17130">
    <property type="entry name" value="MITOCHONDRIAL OUTER MEMBRANE PROTEIN 25"/>
    <property type="match status" value="1"/>
</dbReference>
<keyword evidence="4" id="KW-0999">Mitochondrion inner membrane</keyword>